<proteinExistence type="predicted"/>
<dbReference type="Proteomes" id="UP000682733">
    <property type="component" value="Unassembled WGS sequence"/>
</dbReference>
<dbReference type="InterPro" id="IPR013320">
    <property type="entry name" value="ConA-like_dom_sf"/>
</dbReference>
<dbReference type="SUPFAM" id="SSF49899">
    <property type="entry name" value="Concanavalin A-like lectins/glucanases"/>
    <property type="match status" value="2"/>
</dbReference>
<dbReference type="OrthoDB" id="6515930at2759"/>
<dbReference type="EMBL" id="CAJOBA010003095">
    <property type="protein sequence ID" value="CAF3670460.1"/>
    <property type="molecule type" value="Genomic_DNA"/>
</dbReference>
<dbReference type="EMBL" id="CAJNOK010003094">
    <property type="protein sequence ID" value="CAF0887660.1"/>
    <property type="molecule type" value="Genomic_DNA"/>
</dbReference>
<keyword evidence="5" id="KW-1185">Reference proteome</keyword>
<accession>A0A814MML1</accession>
<organism evidence="2 5">
    <name type="scientific">Didymodactylos carnosus</name>
    <dbReference type="NCBI Taxonomy" id="1234261"/>
    <lineage>
        <taxon>Eukaryota</taxon>
        <taxon>Metazoa</taxon>
        <taxon>Spiralia</taxon>
        <taxon>Gnathifera</taxon>
        <taxon>Rotifera</taxon>
        <taxon>Eurotatoria</taxon>
        <taxon>Bdelloidea</taxon>
        <taxon>Philodinida</taxon>
        <taxon>Philodinidae</taxon>
        <taxon>Didymodactylos</taxon>
    </lineage>
</organism>
<sequence>MGFNYNDLSGSTTLSASTWYHIAFVYNYQAAQQIIYIDGVQDAIRSGVTTPYLGTNGSLTMGYSPLLVSSSYYYYYIDNLLLTTRAKSSSELLNDATQIFYFSFDLLNVYYDSGPNRLNSTSYSSLVSIAGRVNQGIRFTTSTSYFQMYAFYSIGVYNNRPFTFAVWISPSSINGGVIIHISNYQGGYGTYQDILSLTYSGQIMTQIPASNGYYPSVIGPFISLNTWTHIAITFSTTNGLTLYVNGTSQGSTGSISSYSNSGGLMYVTLGYNQGYAASNVVNLPFQGSMDEFYAYRREMSSSEINSLANP</sequence>
<dbReference type="EMBL" id="CAJNOQ010004945">
    <property type="protein sequence ID" value="CAF1079960.1"/>
    <property type="molecule type" value="Genomic_DNA"/>
</dbReference>
<dbReference type="Pfam" id="PF13385">
    <property type="entry name" value="Laminin_G_3"/>
    <property type="match status" value="2"/>
</dbReference>
<name>A0A814MML1_9BILA</name>
<dbReference type="Proteomes" id="UP000677228">
    <property type="component" value="Unassembled WGS sequence"/>
</dbReference>
<evidence type="ECO:0000313" key="5">
    <source>
        <dbReference type="Proteomes" id="UP000663829"/>
    </source>
</evidence>
<evidence type="ECO:0000313" key="4">
    <source>
        <dbReference type="EMBL" id="CAF3845997.1"/>
    </source>
</evidence>
<dbReference type="AlphaFoldDB" id="A0A814MML1"/>
<dbReference type="Proteomes" id="UP000681722">
    <property type="component" value="Unassembled WGS sequence"/>
</dbReference>
<evidence type="ECO:0000313" key="1">
    <source>
        <dbReference type="EMBL" id="CAF0887660.1"/>
    </source>
</evidence>
<protein>
    <submittedName>
        <fullName evidence="2">Uncharacterized protein</fullName>
    </submittedName>
</protein>
<comment type="caution">
    <text evidence="2">The sequence shown here is derived from an EMBL/GenBank/DDBJ whole genome shotgun (WGS) entry which is preliminary data.</text>
</comment>
<dbReference type="Gene3D" id="2.60.120.200">
    <property type="match status" value="2"/>
</dbReference>
<gene>
    <name evidence="2" type="ORF">GPM918_LOCUS17716</name>
    <name evidence="1" type="ORF">OVA965_LOCUS8958</name>
    <name evidence="4" type="ORF">SRO942_LOCUS17715</name>
    <name evidence="3" type="ORF">TMI583_LOCUS8954</name>
</gene>
<reference evidence="2" key="1">
    <citation type="submission" date="2021-02" db="EMBL/GenBank/DDBJ databases">
        <authorList>
            <person name="Nowell W R."/>
        </authorList>
    </citation>
    <scope>NUCLEOTIDE SEQUENCE</scope>
</reference>
<evidence type="ECO:0000313" key="2">
    <source>
        <dbReference type="EMBL" id="CAF1079960.1"/>
    </source>
</evidence>
<dbReference type="EMBL" id="CAJOBC010004946">
    <property type="protein sequence ID" value="CAF3845997.1"/>
    <property type="molecule type" value="Genomic_DNA"/>
</dbReference>
<dbReference type="Proteomes" id="UP000663829">
    <property type="component" value="Unassembled WGS sequence"/>
</dbReference>
<evidence type="ECO:0000313" key="3">
    <source>
        <dbReference type="EMBL" id="CAF3670460.1"/>
    </source>
</evidence>